<name>A0A9Q0R6E1_ANAIG</name>
<evidence type="ECO:0000256" key="1">
    <source>
        <dbReference type="SAM" id="Phobius"/>
    </source>
</evidence>
<feature type="transmembrane region" description="Helical" evidence="1">
    <location>
        <begin position="113"/>
        <end position="134"/>
    </location>
</feature>
<feature type="signal peptide" evidence="2">
    <location>
        <begin position="1"/>
        <end position="17"/>
    </location>
</feature>
<proteinExistence type="predicted"/>
<sequence length="135" mass="15712">MNNQLILLVFLFSLAFASQKSLDMAVYNGTDCAGQYQWRHRYQTRERQQGQDGGNFEIKGGNQKQWAWQYCYSSDNCTTILELNENECHNITEIEVTSGQQKFMDWEGQSFELTSSATQTIFGFMLLLLLNFFIF</sequence>
<keyword evidence="1" id="KW-1133">Transmembrane helix</keyword>
<evidence type="ECO:0008006" key="5">
    <source>
        <dbReference type="Google" id="ProtNLM"/>
    </source>
</evidence>
<accession>A0A9Q0R6E1</accession>
<gene>
    <name evidence="3" type="ORF">M0811_12509</name>
</gene>
<dbReference type="AlphaFoldDB" id="A0A9Q0R6E1"/>
<keyword evidence="4" id="KW-1185">Reference proteome</keyword>
<organism evidence="3 4">
    <name type="scientific">Anaeramoeba ignava</name>
    <name type="common">Anaerobic marine amoeba</name>
    <dbReference type="NCBI Taxonomy" id="1746090"/>
    <lineage>
        <taxon>Eukaryota</taxon>
        <taxon>Metamonada</taxon>
        <taxon>Anaeramoebidae</taxon>
        <taxon>Anaeramoeba</taxon>
    </lineage>
</organism>
<keyword evidence="1" id="KW-0812">Transmembrane</keyword>
<evidence type="ECO:0000313" key="4">
    <source>
        <dbReference type="Proteomes" id="UP001149090"/>
    </source>
</evidence>
<keyword evidence="1" id="KW-0472">Membrane</keyword>
<reference evidence="3" key="1">
    <citation type="submission" date="2022-10" db="EMBL/GenBank/DDBJ databases">
        <title>Novel sulphate-reducing endosymbionts in the free-living metamonad Anaeramoeba.</title>
        <authorList>
            <person name="Jerlstrom-Hultqvist J."/>
            <person name="Cepicka I."/>
            <person name="Gallot-Lavallee L."/>
            <person name="Salas-Leiva D."/>
            <person name="Curtis B.A."/>
            <person name="Zahonova K."/>
            <person name="Pipaliya S."/>
            <person name="Dacks J."/>
            <person name="Roger A.J."/>
        </authorList>
    </citation>
    <scope>NUCLEOTIDE SEQUENCE</scope>
    <source>
        <strain evidence="3">BMAN</strain>
    </source>
</reference>
<dbReference type="EMBL" id="JAPDFW010000119">
    <property type="protein sequence ID" value="KAJ5068173.1"/>
    <property type="molecule type" value="Genomic_DNA"/>
</dbReference>
<comment type="caution">
    <text evidence="3">The sequence shown here is derived from an EMBL/GenBank/DDBJ whole genome shotgun (WGS) entry which is preliminary data.</text>
</comment>
<evidence type="ECO:0000313" key="3">
    <source>
        <dbReference type="EMBL" id="KAJ5068173.1"/>
    </source>
</evidence>
<feature type="chain" id="PRO_5040414348" description="Transmembrane protein" evidence="2">
    <location>
        <begin position="18"/>
        <end position="135"/>
    </location>
</feature>
<protein>
    <recommendedName>
        <fullName evidence="5">Transmembrane protein</fullName>
    </recommendedName>
</protein>
<evidence type="ECO:0000256" key="2">
    <source>
        <dbReference type="SAM" id="SignalP"/>
    </source>
</evidence>
<keyword evidence="2" id="KW-0732">Signal</keyword>
<dbReference type="Proteomes" id="UP001149090">
    <property type="component" value="Unassembled WGS sequence"/>
</dbReference>